<name>A0A915D409_9BILA</name>
<keyword evidence="7" id="KW-1133">Transmembrane helix</keyword>
<keyword evidence="6" id="KW-0813">Transport</keyword>
<feature type="transmembrane region" description="Helical" evidence="7">
    <location>
        <begin position="54"/>
        <end position="75"/>
    </location>
</feature>
<feature type="repeat" description="Solcar" evidence="5">
    <location>
        <begin position="13"/>
        <end position="82"/>
    </location>
</feature>
<dbReference type="PROSITE" id="PS50920">
    <property type="entry name" value="SOLCAR"/>
    <property type="match status" value="1"/>
</dbReference>
<proteinExistence type="inferred from homology"/>
<dbReference type="WBParaSite" id="jg15165">
    <property type="protein sequence ID" value="jg15165"/>
    <property type="gene ID" value="jg15165"/>
</dbReference>
<evidence type="ECO:0000256" key="1">
    <source>
        <dbReference type="ARBA" id="ARBA00004141"/>
    </source>
</evidence>
<comment type="subcellular location">
    <subcellularLocation>
        <location evidence="1">Membrane</location>
        <topology evidence="1">Multi-pass membrane protein</topology>
    </subcellularLocation>
</comment>
<comment type="similarity">
    <text evidence="2 6">Belongs to the mitochondrial carrier (TC 2.A.29) family.</text>
</comment>
<organism evidence="8 9">
    <name type="scientific">Ditylenchus dipsaci</name>
    <dbReference type="NCBI Taxonomy" id="166011"/>
    <lineage>
        <taxon>Eukaryota</taxon>
        <taxon>Metazoa</taxon>
        <taxon>Ecdysozoa</taxon>
        <taxon>Nematoda</taxon>
        <taxon>Chromadorea</taxon>
        <taxon>Rhabditida</taxon>
        <taxon>Tylenchina</taxon>
        <taxon>Tylenchomorpha</taxon>
        <taxon>Sphaerularioidea</taxon>
        <taxon>Anguinidae</taxon>
        <taxon>Anguininae</taxon>
        <taxon>Ditylenchus</taxon>
    </lineage>
</organism>
<evidence type="ECO:0000256" key="2">
    <source>
        <dbReference type="ARBA" id="ARBA00006375"/>
    </source>
</evidence>
<protein>
    <submittedName>
        <fullName evidence="9">Uncharacterized protein</fullName>
    </submittedName>
</protein>
<evidence type="ECO:0000256" key="4">
    <source>
        <dbReference type="ARBA" id="ARBA00023136"/>
    </source>
</evidence>
<sequence>MRISHEKFFGATPNFLGNFAIGGVAGLFMVPFSVPEERIKCMLQKTEKHGVREIYRGTFATILRDFFGCGLYLAVYESIKWLLMDRNDYENGKLSPPSIFWQEVSLEWFLGPQQFLSMWSNHEFKLHQI</sequence>
<accession>A0A915D409</accession>
<keyword evidence="8" id="KW-1185">Reference proteome</keyword>
<dbReference type="GO" id="GO:0016020">
    <property type="term" value="C:membrane"/>
    <property type="evidence" value="ECO:0007669"/>
    <property type="project" value="UniProtKB-SubCell"/>
</dbReference>
<evidence type="ECO:0000313" key="9">
    <source>
        <dbReference type="WBParaSite" id="jg15165"/>
    </source>
</evidence>
<dbReference type="SUPFAM" id="SSF103506">
    <property type="entry name" value="Mitochondrial carrier"/>
    <property type="match status" value="1"/>
</dbReference>
<dbReference type="Gene3D" id="1.50.40.10">
    <property type="entry name" value="Mitochondrial carrier domain"/>
    <property type="match status" value="1"/>
</dbReference>
<feature type="transmembrane region" description="Helical" evidence="7">
    <location>
        <begin position="15"/>
        <end position="34"/>
    </location>
</feature>
<evidence type="ECO:0000256" key="3">
    <source>
        <dbReference type="ARBA" id="ARBA00022692"/>
    </source>
</evidence>
<dbReference type="InterPro" id="IPR018108">
    <property type="entry name" value="MCP_transmembrane"/>
</dbReference>
<dbReference type="AlphaFoldDB" id="A0A915D409"/>
<reference evidence="9" key="1">
    <citation type="submission" date="2022-11" db="UniProtKB">
        <authorList>
            <consortium name="WormBaseParasite"/>
        </authorList>
    </citation>
    <scope>IDENTIFICATION</scope>
</reference>
<dbReference type="Pfam" id="PF00153">
    <property type="entry name" value="Mito_carr"/>
    <property type="match status" value="1"/>
</dbReference>
<evidence type="ECO:0000256" key="6">
    <source>
        <dbReference type="RuleBase" id="RU000488"/>
    </source>
</evidence>
<keyword evidence="4 5" id="KW-0472">Membrane</keyword>
<dbReference type="InterPro" id="IPR023395">
    <property type="entry name" value="MCP_dom_sf"/>
</dbReference>
<evidence type="ECO:0000313" key="8">
    <source>
        <dbReference type="Proteomes" id="UP000887574"/>
    </source>
</evidence>
<keyword evidence="3 5" id="KW-0812">Transmembrane</keyword>
<dbReference type="Proteomes" id="UP000887574">
    <property type="component" value="Unplaced"/>
</dbReference>
<evidence type="ECO:0000256" key="5">
    <source>
        <dbReference type="PROSITE-ProRule" id="PRU00282"/>
    </source>
</evidence>
<evidence type="ECO:0000256" key="7">
    <source>
        <dbReference type="SAM" id="Phobius"/>
    </source>
</evidence>